<organism evidence="4 5">
    <name type="scientific">Rhynchosporium graminicola</name>
    <dbReference type="NCBI Taxonomy" id="2792576"/>
    <lineage>
        <taxon>Eukaryota</taxon>
        <taxon>Fungi</taxon>
        <taxon>Dikarya</taxon>
        <taxon>Ascomycota</taxon>
        <taxon>Pezizomycotina</taxon>
        <taxon>Leotiomycetes</taxon>
        <taxon>Helotiales</taxon>
        <taxon>Ploettnerulaceae</taxon>
        <taxon>Rhynchosporium</taxon>
    </lineage>
</organism>
<dbReference type="PANTHER" id="PTHR46072:SF4">
    <property type="entry name" value="AMIDASE C550.07-RELATED"/>
    <property type="match status" value="1"/>
</dbReference>
<evidence type="ECO:0000313" key="5">
    <source>
        <dbReference type="Proteomes" id="UP000178129"/>
    </source>
</evidence>
<sequence>MILLEKSFLYFCDGAEEEEAATTVSSEPLRTSFKAYPPRKSNTSNIIQFPPLGGLPNVETSAEPINNDIWNETATSVGSNGDFENIVDVMLSPVGPSAAPKIDTAKWSGYSSQWILSDYPALVLPVDKVDVDKDGEKVIYKPRDEKDLYNWSLWERYGPEGYKDAPNSVQLIGRRYEDERVIQALEIV</sequence>
<evidence type="ECO:0000256" key="1">
    <source>
        <dbReference type="ARBA" id="ARBA00009199"/>
    </source>
</evidence>
<dbReference type="Gene3D" id="3.90.1300.10">
    <property type="entry name" value="Amidase signature (AS) domain"/>
    <property type="match status" value="1"/>
</dbReference>
<comment type="caution">
    <text evidence="4">The sequence shown here is derived from an EMBL/GenBank/DDBJ whole genome shotgun (WGS) entry which is preliminary data.</text>
</comment>
<evidence type="ECO:0000256" key="2">
    <source>
        <dbReference type="ARBA" id="ARBA00022801"/>
    </source>
</evidence>
<dbReference type="PANTHER" id="PTHR46072">
    <property type="entry name" value="AMIDASE-RELATED-RELATED"/>
    <property type="match status" value="1"/>
</dbReference>
<dbReference type="EMBL" id="FJUW01000062">
    <property type="protein sequence ID" value="CZT11609.1"/>
    <property type="molecule type" value="Genomic_DNA"/>
</dbReference>
<keyword evidence="5" id="KW-1185">Reference proteome</keyword>
<dbReference type="InterPro" id="IPR023631">
    <property type="entry name" value="Amidase_dom"/>
</dbReference>
<name>A0A1E1LP23_9HELO</name>
<keyword evidence="2" id="KW-0378">Hydrolase</keyword>
<dbReference type="Proteomes" id="UP000178129">
    <property type="component" value="Unassembled WGS sequence"/>
</dbReference>
<dbReference type="STRING" id="914237.A0A1E1LP23"/>
<proteinExistence type="inferred from homology"/>
<comment type="similarity">
    <text evidence="1">Belongs to the amidase family.</text>
</comment>
<evidence type="ECO:0000313" key="4">
    <source>
        <dbReference type="EMBL" id="CZT11609.1"/>
    </source>
</evidence>
<protein>
    <recommendedName>
        <fullName evidence="3">Amidase domain-containing protein</fullName>
    </recommendedName>
</protein>
<gene>
    <name evidence="4" type="ORF">RCO7_03778</name>
</gene>
<dbReference type="AlphaFoldDB" id="A0A1E1LP23"/>
<dbReference type="Pfam" id="PF01425">
    <property type="entry name" value="Amidase"/>
    <property type="match status" value="1"/>
</dbReference>
<dbReference type="GO" id="GO:0016787">
    <property type="term" value="F:hydrolase activity"/>
    <property type="evidence" value="ECO:0007669"/>
    <property type="project" value="UniProtKB-KW"/>
</dbReference>
<accession>A0A1E1LP23</accession>
<dbReference type="SUPFAM" id="SSF75304">
    <property type="entry name" value="Amidase signature (AS) enzymes"/>
    <property type="match status" value="1"/>
</dbReference>
<feature type="domain" description="Amidase" evidence="3">
    <location>
        <begin position="82"/>
        <end position="181"/>
    </location>
</feature>
<dbReference type="InParanoid" id="A0A1E1LP23"/>
<evidence type="ECO:0000259" key="3">
    <source>
        <dbReference type="Pfam" id="PF01425"/>
    </source>
</evidence>
<reference evidence="5" key="1">
    <citation type="submission" date="2016-03" db="EMBL/GenBank/DDBJ databases">
        <authorList>
            <person name="Ploux O."/>
        </authorList>
    </citation>
    <scope>NUCLEOTIDE SEQUENCE [LARGE SCALE GENOMIC DNA]</scope>
    <source>
        <strain evidence="5">UK7</strain>
    </source>
</reference>
<dbReference type="InterPro" id="IPR036928">
    <property type="entry name" value="AS_sf"/>
</dbReference>